<dbReference type="NCBIfam" id="NF008399">
    <property type="entry name" value="PRK11198.1"/>
    <property type="match status" value="1"/>
</dbReference>
<organism evidence="6 7">
    <name type="scientific">Methylophilus rhizosphaerae</name>
    <dbReference type="NCBI Taxonomy" id="492660"/>
    <lineage>
        <taxon>Bacteria</taxon>
        <taxon>Pseudomonadati</taxon>
        <taxon>Pseudomonadota</taxon>
        <taxon>Betaproteobacteria</taxon>
        <taxon>Nitrosomonadales</taxon>
        <taxon>Methylophilaceae</taxon>
        <taxon>Methylophilus</taxon>
    </lineage>
</organism>
<evidence type="ECO:0000259" key="4">
    <source>
        <dbReference type="PROSITE" id="PS50914"/>
    </source>
</evidence>
<sequence>MSLFSFIKEAGEKLFGSGETKAAQEAASKAPTPVNVEAANAAAAKAIQDYIAKNNLPTAGYDVKFDGASGTVIVQGNVDTQEIKEKILLCCGNVAGVEGVQDQLYVPSQEPEARFYTVVKGDTLSKIAKDMYGNANSYMKIFEANRPMLNHPDKIYPGQVLRIPA</sequence>
<protein>
    <recommendedName>
        <fullName evidence="3">Potassium binding protein Kbp</fullName>
    </recommendedName>
</protein>
<gene>
    <name evidence="6" type="ORF">SAMN05192566_1015</name>
</gene>
<dbReference type="PROSITE" id="PS50914">
    <property type="entry name" value="BON"/>
    <property type="match status" value="1"/>
</dbReference>
<dbReference type="FunFam" id="3.10.350.10:FF:000001">
    <property type="entry name" value="Peptidoglycan-binding protein LysM"/>
    <property type="match status" value="1"/>
</dbReference>
<dbReference type="SUPFAM" id="SSF54106">
    <property type="entry name" value="LysM domain"/>
    <property type="match status" value="1"/>
</dbReference>
<dbReference type="PANTHER" id="PTHR34700">
    <property type="entry name" value="POTASSIUM BINDING PROTEIN KBP"/>
    <property type="match status" value="1"/>
</dbReference>
<proteinExistence type="predicted"/>
<dbReference type="STRING" id="492660.SAMN05192566_1015"/>
<dbReference type="Proteomes" id="UP000198629">
    <property type="component" value="Unassembled WGS sequence"/>
</dbReference>
<dbReference type="Pfam" id="PF04972">
    <property type="entry name" value="BON"/>
    <property type="match status" value="1"/>
</dbReference>
<reference evidence="7" key="1">
    <citation type="submission" date="2016-10" db="EMBL/GenBank/DDBJ databases">
        <authorList>
            <person name="Varghese N."/>
            <person name="Submissions S."/>
        </authorList>
    </citation>
    <scope>NUCLEOTIDE SEQUENCE [LARGE SCALE GENOMIC DNA]</scope>
    <source>
        <strain evidence="7">CBMB127</strain>
    </source>
</reference>
<dbReference type="CDD" id="cd00118">
    <property type="entry name" value="LysM"/>
    <property type="match status" value="1"/>
</dbReference>
<dbReference type="InterPro" id="IPR036779">
    <property type="entry name" value="LysM_dom_sf"/>
</dbReference>
<accession>A0A1G9B8K2</accession>
<dbReference type="EMBL" id="FNFX01000002">
    <property type="protein sequence ID" value="SDK35185.1"/>
    <property type="molecule type" value="Genomic_DNA"/>
</dbReference>
<dbReference type="OrthoDB" id="370541at2"/>
<evidence type="ECO:0000313" key="7">
    <source>
        <dbReference type="Proteomes" id="UP000198629"/>
    </source>
</evidence>
<comment type="subcellular location">
    <subcellularLocation>
        <location evidence="1">Cytoplasm</location>
    </subcellularLocation>
</comment>
<name>A0A1G9B8K2_9PROT</name>
<dbReference type="GO" id="GO:0005737">
    <property type="term" value="C:cytoplasm"/>
    <property type="evidence" value="ECO:0007669"/>
    <property type="project" value="UniProtKB-SubCell"/>
</dbReference>
<dbReference type="Gene3D" id="3.30.1340.30">
    <property type="match status" value="1"/>
</dbReference>
<dbReference type="Gene3D" id="3.10.350.10">
    <property type="entry name" value="LysM domain"/>
    <property type="match status" value="1"/>
</dbReference>
<evidence type="ECO:0000259" key="5">
    <source>
        <dbReference type="PROSITE" id="PS51782"/>
    </source>
</evidence>
<dbReference type="Pfam" id="PF01476">
    <property type="entry name" value="LysM"/>
    <property type="match status" value="1"/>
</dbReference>
<feature type="domain" description="BON" evidence="4">
    <location>
        <begin position="39"/>
        <end position="108"/>
    </location>
</feature>
<dbReference type="InterPro" id="IPR018392">
    <property type="entry name" value="LysM"/>
</dbReference>
<dbReference type="SMART" id="SM00257">
    <property type="entry name" value="LysM"/>
    <property type="match status" value="1"/>
</dbReference>
<evidence type="ECO:0000256" key="1">
    <source>
        <dbReference type="ARBA" id="ARBA00004496"/>
    </source>
</evidence>
<feature type="domain" description="LysM" evidence="5">
    <location>
        <begin position="114"/>
        <end position="163"/>
    </location>
</feature>
<evidence type="ECO:0000256" key="2">
    <source>
        <dbReference type="ARBA" id="ARBA00022490"/>
    </source>
</evidence>
<dbReference type="PANTHER" id="PTHR34700:SF8">
    <property type="entry name" value="POTASSIUM BINDING PROTEIN KBP"/>
    <property type="match status" value="1"/>
</dbReference>
<keyword evidence="2" id="KW-0963">Cytoplasm</keyword>
<dbReference type="InterPro" id="IPR007055">
    <property type="entry name" value="BON_dom"/>
</dbReference>
<keyword evidence="7" id="KW-1185">Reference proteome</keyword>
<dbReference type="InterPro" id="IPR052196">
    <property type="entry name" value="Bact_Kbp"/>
</dbReference>
<evidence type="ECO:0000313" key="6">
    <source>
        <dbReference type="EMBL" id="SDK35185.1"/>
    </source>
</evidence>
<dbReference type="RefSeq" id="WP_091470987.1">
    <property type="nucleotide sequence ID" value="NZ_FNFX01000002.1"/>
</dbReference>
<evidence type="ECO:0000256" key="3">
    <source>
        <dbReference type="ARBA" id="ARBA00072219"/>
    </source>
</evidence>
<dbReference type="PROSITE" id="PS51782">
    <property type="entry name" value="LYSM"/>
    <property type="match status" value="1"/>
</dbReference>
<dbReference type="AlphaFoldDB" id="A0A1G9B8K2"/>